<dbReference type="eggNOG" id="COG0144">
    <property type="taxonomic scope" value="Bacteria"/>
</dbReference>
<dbReference type="EMBL" id="JAME01000010">
    <property type="protein sequence ID" value="ETX29299.1"/>
    <property type="molecule type" value="Genomic_DNA"/>
</dbReference>
<organism evidence="3 4">
    <name type="scientific">Roseivivax isoporae LMG 25204</name>
    <dbReference type="NCBI Taxonomy" id="1449351"/>
    <lineage>
        <taxon>Bacteria</taxon>
        <taxon>Pseudomonadati</taxon>
        <taxon>Pseudomonadota</taxon>
        <taxon>Alphaproteobacteria</taxon>
        <taxon>Rhodobacterales</taxon>
        <taxon>Roseobacteraceae</taxon>
        <taxon>Roseivivax</taxon>
    </lineage>
</organism>
<dbReference type="Proteomes" id="UP000023430">
    <property type="component" value="Unassembled WGS sequence"/>
</dbReference>
<protein>
    <recommendedName>
        <fullName evidence="2">Ribosomal RNA small subunit methyltransferase B-like ferredoxin-like domain-containing protein</fullName>
    </recommendedName>
</protein>
<dbReference type="AlphaFoldDB" id="X7FB26"/>
<sequence>MTPAARIRTAAEILDRIALGEPAERALTTWARGARFAGSGDRAAIRDHVFDALRRWRSSAALGGAETGRGRMLGLLREAGLDPAESFTGAPHAPAPLSADEAAAGRAPGADEAMDLPDWLCARFRDAFGARAGAVAGALRDRAPVTLRVNLLKADM</sequence>
<feature type="region of interest" description="Disordered" evidence="1">
    <location>
        <begin position="85"/>
        <end position="109"/>
    </location>
</feature>
<reference evidence="3 4" key="1">
    <citation type="submission" date="2014-01" db="EMBL/GenBank/DDBJ databases">
        <title>Roseivivax isoporae LMG 25204 Genome Sequencing.</title>
        <authorList>
            <person name="Lai Q."/>
            <person name="Li G."/>
            <person name="Shao Z."/>
        </authorList>
    </citation>
    <scope>NUCLEOTIDE SEQUENCE [LARGE SCALE GENOMIC DNA]</scope>
    <source>
        <strain evidence="3 4">LMG 25204</strain>
    </source>
</reference>
<evidence type="ECO:0000313" key="3">
    <source>
        <dbReference type="EMBL" id="ETX29299.1"/>
    </source>
</evidence>
<dbReference type="InterPro" id="IPR054728">
    <property type="entry name" value="RsmB-like_ferredoxin"/>
</dbReference>
<proteinExistence type="predicted"/>
<feature type="compositionally biased region" description="Low complexity" evidence="1">
    <location>
        <begin position="95"/>
        <end position="109"/>
    </location>
</feature>
<accession>X7FB26</accession>
<name>X7FB26_9RHOB</name>
<dbReference type="Pfam" id="PF22458">
    <property type="entry name" value="RsmF-B_ferredox"/>
    <property type="match status" value="1"/>
</dbReference>
<dbReference type="STRING" id="1449351.RISW2_01130"/>
<comment type="caution">
    <text evidence="3">The sequence shown here is derived from an EMBL/GenBank/DDBJ whole genome shotgun (WGS) entry which is preliminary data.</text>
</comment>
<feature type="domain" description="Ribosomal RNA small subunit methyltransferase B-like ferredoxin-like" evidence="2">
    <location>
        <begin position="117"/>
        <end position="155"/>
    </location>
</feature>
<evidence type="ECO:0000256" key="1">
    <source>
        <dbReference type="SAM" id="MobiDB-lite"/>
    </source>
</evidence>
<keyword evidence="4" id="KW-1185">Reference proteome</keyword>
<evidence type="ECO:0000259" key="2">
    <source>
        <dbReference type="Pfam" id="PF22458"/>
    </source>
</evidence>
<evidence type="ECO:0000313" key="4">
    <source>
        <dbReference type="Proteomes" id="UP000023430"/>
    </source>
</evidence>
<feature type="non-terminal residue" evidence="3">
    <location>
        <position position="156"/>
    </location>
</feature>
<gene>
    <name evidence="3" type="ORF">RISW2_01130</name>
</gene>